<comment type="caution">
    <text evidence="1">The sequence shown here is derived from an EMBL/GenBank/DDBJ whole genome shotgun (WGS) entry which is preliminary data.</text>
</comment>
<reference evidence="1" key="1">
    <citation type="submission" date="2014-01" db="EMBL/GenBank/DDBJ databases">
        <authorList>
            <person name="Brown-Elliot B."/>
            <person name="Wallace R."/>
            <person name="Lenaerts A."/>
            <person name="Ordway D."/>
            <person name="DeGroote M.A."/>
            <person name="Parker T."/>
            <person name="Sizemore C."/>
            <person name="Tallon L.J."/>
            <person name="Sadzewicz L.K."/>
            <person name="Sengamalay N."/>
            <person name="Fraser C.M."/>
            <person name="Hine E."/>
            <person name="Shefchek K.A."/>
            <person name="Das S.P."/>
            <person name="Tettelin H."/>
        </authorList>
    </citation>
    <scope>NUCLEOTIDE SEQUENCE [LARGE SCALE GENOMIC DNA]</scope>
    <source>
        <strain evidence="1">4042</strain>
    </source>
</reference>
<organism evidence="1">
    <name type="scientific">Mycobacterium xenopi 4042</name>
    <dbReference type="NCBI Taxonomy" id="1299334"/>
    <lineage>
        <taxon>Bacteria</taxon>
        <taxon>Bacillati</taxon>
        <taxon>Actinomycetota</taxon>
        <taxon>Actinomycetes</taxon>
        <taxon>Mycobacteriales</taxon>
        <taxon>Mycobacteriaceae</taxon>
        <taxon>Mycobacterium</taxon>
    </lineage>
</organism>
<dbReference type="EMBL" id="JAOB01000069">
    <property type="protein sequence ID" value="EUA23777.1"/>
    <property type="molecule type" value="Genomic_DNA"/>
</dbReference>
<accession>X7ZW23</accession>
<dbReference type="AlphaFoldDB" id="X7ZW23"/>
<protein>
    <submittedName>
        <fullName evidence="1">Transcriptional regulatory domain protein</fullName>
    </submittedName>
</protein>
<sequence length="60" mass="6625">MRIIDPATMPLIAELTSKGHRIGVADDINFEYGLNCILDHASRLIEQNAKSTADKANSKR</sequence>
<evidence type="ECO:0000313" key="1">
    <source>
        <dbReference type="EMBL" id="EUA23777.1"/>
    </source>
</evidence>
<name>X7ZW23_MYCXE</name>
<proteinExistence type="predicted"/>
<dbReference type="PATRIC" id="fig|1299334.3.peg.7284"/>
<gene>
    <name evidence="1" type="ORF">I553_5327</name>
</gene>